<feature type="binding site" evidence="20">
    <location>
        <position position="539"/>
    </location>
    <ligand>
        <name>NADP(+)</name>
        <dbReference type="ChEBI" id="CHEBI:58349"/>
    </ligand>
</feature>
<comment type="catalytic activity">
    <reaction evidence="19 20 21">
        <text>2 oxidized [cytochrome P450] + NADPH = 2 reduced [cytochrome P450] + NADP(+) + H(+)</text>
        <dbReference type="Rhea" id="RHEA:24040"/>
        <dbReference type="Rhea" id="RHEA-COMP:14627"/>
        <dbReference type="Rhea" id="RHEA-COMP:14628"/>
        <dbReference type="ChEBI" id="CHEBI:15378"/>
        <dbReference type="ChEBI" id="CHEBI:55376"/>
        <dbReference type="ChEBI" id="CHEBI:57783"/>
        <dbReference type="ChEBI" id="CHEBI:58349"/>
        <dbReference type="ChEBI" id="CHEBI:60344"/>
        <dbReference type="EC" id="1.6.2.4"/>
    </reaction>
</comment>
<evidence type="ECO:0000256" key="16">
    <source>
        <dbReference type="ARBA" id="ARBA00023136"/>
    </source>
</evidence>
<keyword evidence="17 20" id="KW-1207">Sterol metabolism</keyword>
<comment type="caution">
    <text evidence="20">Lacks conserved residue(s) required for the propagation of feature annotation.</text>
</comment>
<dbReference type="GO" id="GO:0050660">
    <property type="term" value="F:flavin adenine dinucleotide binding"/>
    <property type="evidence" value="ECO:0007669"/>
    <property type="project" value="UniProtKB-UniRule"/>
</dbReference>
<dbReference type="PROSITE" id="PS51384">
    <property type="entry name" value="FAD_FR"/>
    <property type="match status" value="1"/>
</dbReference>
<dbReference type="GO" id="GO:0006696">
    <property type="term" value="P:ergosterol biosynthetic process"/>
    <property type="evidence" value="ECO:0007669"/>
    <property type="project" value="UniProtKB-UniRule"/>
</dbReference>
<feature type="binding site" evidence="20">
    <location>
        <begin position="62"/>
        <end position="67"/>
    </location>
    <ligand>
        <name>FMN</name>
        <dbReference type="ChEBI" id="CHEBI:58210"/>
    </ligand>
</feature>
<dbReference type="FunFam" id="1.20.990.10:FF:000009">
    <property type="entry name" value="NADPH--cytochrome P450 reductase"/>
    <property type="match status" value="1"/>
</dbReference>
<dbReference type="AlphaFoldDB" id="H2B0F9"/>
<dbReference type="STRING" id="1071382.H2B0F9"/>
<dbReference type="eggNOG" id="KOG1158">
    <property type="taxonomic scope" value="Eukaryota"/>
</dbReference>
<dbReference type="EC" id="1.6.2.4" evidence="20 21"/>
<feature type="binding site" evidence="20">
    <location>
        <position position="182"/>
    </location>
    <ligand>
        <name>FMN</name>
        <dbReference type="ChEBI" id="CHEBI:58210"/>
    </ligand>
</feature>
<evidence type="ECO:0000313" key="24">
    <source>
        <dbReference type="EMBL" id="CCF60109.1"/>
    </source>
</evidence>
<dbReference type="GO" id="GO:0005741">
    <property type="term" value="C:mitochondrial outer membrane"/>
    <property type="evidence" value="ECO:0007669"/>
    <property type="project" value="UniProtKB-SubCell"/>
</dbReference>
<dbReference type="GeneID" id="13883759"/>
<dbReference type="RefSeq" id="XP_003959244.1">
    <property type="nucleotide sequence ID" value="XM_003959195.1"/>
</dbReference>
<evidence type="ECO:0000256" key="19">
    <source>
        <dbReference type="ARBA" id="ARBA00049342"/>
    </source>
</evidence>
<evidence type="ECO:0000259" key="22">
    <source>
        <dbReference type="PROSITE" id="PS50902"/>
    </source>
</evidence>
<dbReference type="CDD" id="cd06204">
    <property type="entry name" value="CYPOR"/>
    <property type="match status" value="1"/>
</dbReference>
<keyword evidence="11" id="KW-1133">Transmembrane helix</keyword>
<comment type="cofactor">
    <cofactor evidence="20">
        <name>FMN</name>
        <dbReference type="ChEBI" id="CHEBI:58210"/>
    </cofactor>
    <text evidence="20">Binds 1 FMN per monomer.</text>
</comment>
<keyword evidence="16 20" id="KW-0472">Membrane</keyword>
<evidence type="ECO:0000256" key="4">
    <source>
        <dbReference type="ARBA" id="ARBA00022643"/>
    </source>
</evidence>
<evidence type="ECO:0000256" key="20">
    <source>
        <dbReference type="HAMAP-Rule" id="MF_03212"/>
    </source>
</evidence>
<keyword evidence="14 20" id="KW-0443">Lipid metabolism</keyword>
<dbReference type="InterPro" id="IPR023208">
    <property type="entry name" value="P450R"/>
</dbReference>
<feature type="binding site" evidence="20">
    <location>
        <begin position="471"/>
        <end position="474"/>
    </location>
    <ligand>
        <name>FAD</name>
        <dbReference type="ChEBI" id="CHEBI:57692"/>
    </ligand>
</feature>
<feature type="binding site" evidence="20">
    <location>
        <begin position="454"/>
        <end position="456"/>
    </location>
    <ligand>
        <name>FAD</name>
        <dbReference type="ChEBI" id="CHEBI:57692"/>
    </ligand>
</feature>
<comment type="similarity">
    <text evidence="20">Belongs to the NADPH--cytochrome P450 reductase family.</text>
</comment>
<dbReference type="Proteomes" id="UP000005220">
    <property type="component" value="Chromosome 10"/>
</dbReference>
<dbReference type="GO" id="GO:0010181">
    <property type="term" value="F:FMN binding"/>
    <property type="evidence" value="ECO:0007669"/>
    <property type="project" value="UniProtKB-UniRule"/>
</dbReference>
<dbReference type="InterPro" id="IPR008254">
    <property type="entry name" value="Flavodoxin/NO_synth"/>
</dbReference>
<evidence type="ECO:0000313" key="25">
    <source>
        <dbReference type="Proteomes" id="UP000005220"/>
    </source>
</evidence>
<evidence type="ECO:0000256" key="17">
    <source>
        <dbReference type="ARBA" id="ARBA00023166"/>
    </source>
</evidence>
<dbReference type="GO" id="GO:0003958">
    <property type="term" value="F:NADPH-hemoprotein reductase activity"/>
    <property type="evidence" value="ECO:0007669"/>
    <property type="project" value="UniProtKB-UniRule"/>
</dbReference>
<dbReference type="PRINTS" id="PR00371">
    <property type="entry name" value="FPNCR"/>
</dbReference>
<keyword evidence="18 20" id="KW-0753">Steroid metabolism</keyword>
<evidence type="ECO:0000256" key="18">
    <source>
        <dbReference type="ARBA" id="ARBA00023221"/>
    </source>
</evidence>
<dbReference type="Gene3D" id="3.40.50.80">
    <property type="entry name" value="Nucleotide-binding domain of ferredoxin-NADP reductase (FNR) module"/>
    <property type="match status" value="1"/>
</dbReference>
<dbReference type="GO" id="GO:0005829">
    <property type="term" value="C:cytosol"/>
    <property type="evidence" value="ECO:0007669"/>
    <property type="project" value="TreeGrafter"/>
</dbReference>
<keyword evidence="7 20" id="KW-0256">Endoplasmic reticulum</keyword>
<feature type="domain" description="Flavodoxin-like" evidence="22">
    <location>
        <begin position="56"/>
        <end position="199"/>
    </location>
</feature>
<evidence type="ECO:0000256" key="7">
    <source>
        <dbReference type="ARBA" id="ARBA00022824"/>
    </source>
</evidence>
<dbReference type="InterPro" id="IPR001709">
    <property type="entry name" value="Flavoprot_Pyr_Nucl_cyt_Rdtase"/>
</dbReference>
<evidence type="ECO:0000256" key="15">
    <source>
        <dbReference type="ARBA" id="ARBA00023128"/>
    </source>
</evidence>
<dbReference type="KEGG" id="kaf:KAFR_0J00410"/>
<dbReference type="GO" id="GO:0005789">
    <property type="term" value="C:endoplasmic reticulum membrane"/>
    <property type="evidence" value="ECO:0007669"/>
    <property type="project" value="UniProtKB-SubCell"/>
</dbReference>
<dbReference type="InParanoid" id="H2B0F9"/>
<dbReference type="HAMAP" id="MF_03212">
    <property type="entry name" value="NCPR"/>
    <property type="match status" value="1"/>
</dbReference>
<protein>
    <recommendedName>
        <fullName evidence="20 21">NADPH--cytochrome P450 reductase</fullName>
        <shortName evidence="20">CPR</shortName>
        <shortName evidence="20">P450R</shortName>
        <ecNumber evidence="20 21">1.6.2.4</ecNumber>
    </recommendedName>
</protein>
<keyword evidence="8 20" id="KW-0274">FAD</keyword>
<dbReference type="InterPro" id="IPR017938">
    <property type="entry name" value="Riboflavin_synthase-like_b-brl"/>
</dbReference>
<comment type="similarity">
    <text evidence="20 21">In the C-terminal section; belongs to the flavoprotein pyridine nucleotide cytochrome reductase family.</text>
</comment>
<dbReference type="InterPro" id="IPR039261">
    <property type="entry name" value="FNR_nucleotide-bd"/>
</dbReference>
<keyword evidence="5" id="KW-0812">Transmembrane</keyword>
<feature type="domain" description="FAD-binding FR-type" evidence="23">
    <location>
        <begin position="263"/>
        <end position="511"/>
    </location>
</feature>
<dbReference type="Gene3D" id="2.40.30.10">
    <property type="entry name" value="Translation factors"/>
    <property type="match status" value="1"/>
</dbReference>
<keyword evidence="1 20" id="KW-1003">Cell membrane</keyword>
<feature type="binding site" evidence="20">
    <location>
        <begin position="602"/>
        <end position="603"/>
    </location>
    <ligand>
        <name>NADP(+)</name>
        <dbReference type="ChEBI" id="CHEBI:58349"/>
    </ligand>
</feature>
<dbReference type="SUPFAM" id="SSF63380">
    <property type="entry name" value="Riboflavin synthase domain-like"/>
    <property type="match status" value="1"/>
</dbReference>
<dbReference type="SUPFAM" id="SSF52343">
    <property type="entry name" value="Ferredoxin reductase-like, C-terminal NADP-linked domain"/>
    <property type="match status" value="1"/>
</dbReference>
<dbReference type="Pfam" id="PF00667">
    <property type="entry name" value="FAD_binding_1"/>
    <property type="match status" value="1"/>
</dbReference>
<dbReference type="GO" id="GO:0005886">
    <property type="term" value="C:plasma membrane"/>
    <property type="evidence" value="ECO:0007669"/>
    <property type="project" value="UniProtKB-SubCell"/>
</dbReference>
<evidence type="ECO:0000256" key="10">
    <source>
        <dbReference type="ARBA" id="ARBA00022955"/>
    </source>
</evidence>
<evidence type="ECO:0000256" key="14">
    <source>
        <dbReference type="ARBA" id="ARBA00023098"/>
    </source>
</evidence>
<dbReference type="OrthoDB" id="1856718at2759"/>
<feature type="binding site" evidence="20">
    <location>
        <begin position="111"/>
        <end position="114"/>
    </location>
    <ligand>
        <name>FMN</name>
        <dbReference type="ChEBI" id="CHEBI:58210"/>
    </ligand>
</feature>
<dbReference type="Gene3D" id="3.40.50.360">
    <property type="match status" value="1"/>
</dbReference>
<dbReference type="PRINTS" id="PR00369">
    <property type="entry name" value="FLAVODOXIN"/>
</dbReference>
<dbReference type="PANTHER" id="PTHR19384">
    <property type="entry name" value="NITRIC OXIDE SYNTHASE-RELATED"/>
    <property type="match status" value="1"/>
</dbReference>
<keyword evidence="12 20" id="KW-0560">Oxidoreductase</keyword>
<comment type="cofactor">
    <cofactor evidence="20">
        <name>FAD</name>
        <dbReference type="ChEBI" id="CHEBI:57692"/>
    </cofactor>
    <text evidence="20">Binds 1 FAD per monomer.</text>
</comment>
<dbReference type="FunFam" id="3.40.50.360:FF:000036">
    <property type="entry name" value="NADPH--cytochrome P450 reductase"/>
    <property type="match status" value="1"/>
</dbReference>
<dbReference type="PROSITE" id="PS50902">
    <property type="entry name" value="FLAVODOXIN_LIKE"/>
    <property type="match status" value="1"/>
</dbReference>
<evidence type="ECO:0000259" key="23">
    <source>
        <dbReference type="PROSITE" id="PS51384"/>
    </source>
</evidence>
<name>H2B0F9_KAZAF</name>
<comment type="similarity">
    <text evidence="20">In the N-terminal section; belongs to the flavodoxin family.</text>
</comment>
<dbReference type="InterPro" id="IPR003097">
    <property type="entry name" value="CysJ-like_FAD-binding"/>
</dbReference>
<dbReference type="FunFam" id="3.40.50.80:FF:000001">
    <property type="entry name" value="NADPH--cytochrome P450 reductase 1"/>
    <property type="match status" value="1"/>
</dbReference>
<organism evidence="24 25">
    <name type="scientific">Kazachstania africana (strain ATCC 22294 / BCRC 22015 / CBS 2517 / CECT 1963 / NBRC 1671 / NRRL Y-8276)</name>
    <name type="common">Yeast</name>
    <name type="synonym">Kluyveromyces africanus</name>
    <dbReference type="NCBI Taxonomy" id="1071382"/>
    <lineage>
        <taxon>Eukaryota</taxon>
        <taxon>Fungi</taxon>
        <taxon>Dikarya</taxon>
        <taxon>Ascomycota</taxon>
        <taxon>Saccharomycotina</taxon>
        <taxon>Saccharomycetes</taxon>
        <taxon>Saccharomycetales</taxon>
        <taxon>Saccharomycetaceae</taxon>
        <taxon>Kazachstania</taxon>
    </lineage>
</organism>
<evidence type="ECO:0000256" key="6">
    <source>
        <dbReference type="ARBA" id="ARBA00022787"/>
    </source>
</evidence>
<dbReference type="InterPro" id="IPR023173">
    <property type="entry name" value="NADPH_Cyt_P450_Rdtase_alpha"/>
</dbReference>
<evidence type="ECO:0000256" key="8">
    <source>
        <dbReference type="ARBA" id="ARBA00022827"/>
    </source>
</evidence>
<feature type="binding site" evidence="20">
    <location>
        <position position="282"/>
    </location>
    <ligand>
        <name>NADP(+)</name>
        <dbReference type="ChEBI" id="CHEBI:58349"/>
    </ligand>
</feature>
<gene>
    <name evidence="24" type="primary">KAFR0J00410</name>
    <name evidence="20" type="synonym">NCP1</name>
    <name evidence="24" type="ORF">KAFR_0J00410</name>
</gene>
<evidence type="ECO:0000256" key="3">
    <source>
        <dbReference type="ARBA" id="ARBA00022630"/>
    </source>
</evidence>
<comment type="subcellular location">
    <subcellularLocation>
        <location evidence="20">Endoplasmic reticulum membrane</location>
        <topology evidence="20">Single-pass membrane protein</topology>
        <orientation evidence="20">Cytoplasmic side</orientation>
    </subcellularLocation>
    <subcellularLocation>
        <location evidence="20">Mitochondrion outer membrane</location>
        <topology evidence="20">Single-pass membrane protein</topology>
        <orientation evidence="20">Cytoplasmic side</orientation>
    </subcellularLocation>
    <subcellularLocation>
        <location evidence="20">Cell membrane</location>
        <topology evidence="20">Single-pass membrane protein</topology>
        <orientation evidence="20">Cytoplasmic side</orientation>
    </subcellularLocation>
</comment>
<dbReference type="Gene3D" id="1.20.990.10">
    <property type="entry name" value="NADPH-cytochrome p450 Reductase, Chain A, domain 3"/>
    <property type="match status" value="1"/>
</dbReference>
<dbReference type="SUPFAM" id="SSF52218">
    <property type="entry name" value="Flavoproteins"/>
    <property type="match status" value="1"/>
</dbReference>
<evidence type="ECO:0000256" key="21">
    <source>
        <dbReference type="PIRNR" id="PIRNR000208"/>
    </source>
</evidence>
<sequence length="683" mass="76644">MDSVDVIVLLLAAVAVLFYTNRTKLTSIFFGNDDSITVNSSSGDIVTVLKENKKNYLVLYASQTGTAEDYAKSFAKELISKFSLNVMCTDVENYEYDNLDTVSVPVSIFISTYGEGDFPDNAANFESFLNNIESSDLTNLKFTLFGFGNSTYEFYNGAAKRTLKALKSAGATLIGSYGEADDGSASTDEDYLSWKSKIFDDLKTSLNLDEQEDIFKPSFKYEVIDEKVNGKVALGEPCQEYLPRNKLPFSKEKNVFTGPFNANFPYVAPITASRELFQSDDRNCIHAEFDVSGSNLKYSTGDHLAIWPSNANETVEKFLAVFSLNPDEIFNLTPLDATIKLPFPCPTTIGSVVRHYMEITGPVSRKFFSSLVQFAPNNEIKERLEELSNDKDQFAVEITSKYYNIADAVSYLSNEKPWTTIPWTFLIESLARIQPRYYSISSSSLSEKQTIHVTAVVENIPNNKSGNPIIGVTTNLLRNIQLNQSLNEKISGPSLPCTYDLSGPRNLFEDSKLPVHVRRSHFKLPSNPRTPVIMIGPGTGVAPFRGFIRERCKMLELQSNLKLGKHLLFYGCRNNDDYLYKDEFPEYIEKMDGLLELFVAFSRLPGSEKVYAQDMLKENEEQVLSLMKQGAFIYVCGDAKSMAQAVHATLIDILRRGLQISAAEATEMLKMFKTTGKYQEDVW</sequence>
<proteinExistence type="inferred from homology"/>
<reference evidence="24 25" key="1">
    <citation type="journal article" date="2011" name="Proc. Natl. Acad. Sci. U.S.A.">
        <title>Evolutionary erosion of yeast sex chromosomes by mating-type switching accidents.</title>
        <authorList>
            <person name="Gordon J.L."/>
            <person name="Armisen D."/>
            <person name="Proux-Wera E."/>
            <person name="Oheigeartaigh S.S."/>
            <person name="Byrne K.P."/>
            <person name="Wolfe K.H."/>
        </authorList>
    </citation>
    <scope>NUCLEOTIDE SEQUENCE [LARGE SCALE GENOMIC DNA]</scope>
    <source>
        <strain evidence="25">ATCC 22294 / BCRC 22015 / CBS 2517 / CECT 1963 / NBRC 1671 / NRRL Y-8276</strain>
    </source>
</reference>
<dbReference type="FunCoup" id="H2B0F9">
    <property type="interactions" value="911"/>
</dbReference>
<dbReference type="GO" id="GO:0050661">
    <property type="term" value="F:NADP binding"/>
    <property type="evidence" value="ECO:0007669"/>
    <property type="project" value="UniProtKB-UniRule"/>
</dbReference>
<dbReference type="Pfam" id="PF00175">
    <property type="entry name" value="NAD_binding_1"/>
    <property type="match status" value="1"/>
</dbReference>
<keyword evidence="4 20" id="KW-0288">FMN</keyword>
<dbReference type="FunFam" id="2.40.30.10:FF:000100">
    <property type="entry name" value="NADPH--cytochrome P450 reductase"/>
    <property type="match status" value="1"/>
</dbReference>
<keyword evidence="3 20" id="KW-0285">Flavoprotein</keyword>
<dbReference type="EMBL" id="HE650830">
    <property type="protein sequence ID" value="CCF60109.1"/>
    <property type="molecule type" value="Genomic_DNA"/>
</dbReference>
<evidence type="ECO:0000256" key="11">
    <source>
        <dbReference type="ARBA" id="ARBA00022989"/>
    </source>
</evidence>
<accession>H2B0F9</accession>
<evidence type="ECO:0000256" key="5">
    <source>
        <dbReference type="ARBA" id="ARBA00022692"/>
    </source>
</evidence>
<evidence type="ECO:0000256" key="13">
    <source>
        <dbReference type="ARBA" id="ARBA00023011"/>
    </source>
</evidence>
<keyword evidence="25" id="KW-1185">Reference proteome</keyword>
<dbReference type="HOGENOM" id="CLU_001570_17_3_1"/>
<feature type="binding site" evidence="20">
    <location>
        <position position="683"/>
    </location>
    <ligand>
        <name>FAD</name>
        <dbReference type="ChEBI" id="CHEBI:57692"/>
    </ligand>
</feature>
<keyword evidence="10 20" id="KW-0752">Steroid biosynthesis</keyword>
<keyword evidence="9 20" id="KW-0521">NADP</keyword>
<keyword evidence="15 20" id="KW-0496">Mitochondrion</keyword>
<dbReference type="InterPro" id="IPR001094">
    <property type="entry name" value="Flavdoxin-like"/>
</dbReference>
<keyword evidence="2 20" id="KW-0444">Lipid biosynthesis</keyword>
<keyword evidence="13 20" id="KW-0756">Sterol biosynthesis</keyword>
<keyword evidence="6 20" id="KW-1000">Mitochondrion outer membrane</keyword>
<dbReference type="InterPro" id="IPR001433">
    <property type="entry name" value="OxRdtase_FAD/NAD-bd"/>
</dbReference>
<evidence type="ECO:0000256" key="2">
    <source>
        <dbReference type="ARBA" id="ARBA00022516"/>
    </source>
</evidence>
<evidence type="ECO:0000256" key="1">
    <source>
        <dbReference type="ARBA" id="ARBA00022475"/>
    </source>
</evidence>
<dbReference type="PIRSF" id="PIRSF000208">
    <property type="entry name" value="P450R"/>
    <property type="match status" value="1"/>
</dbReference>
<dbReference type="PANTHER" id="PTHR19384:SF17">
    <property type="entry name" value="NADPH--CYTOCHROME P450 REDUCTASE"/>
    <property type="match status" value="1"/>
</dbReference>
<dbReference type="InterPro" id="IPR017927">
    <property type="entry name" value="FAD-bd_FR_type"/>
</dbReference>
<feature type="binding site" evidence="20">
    <location>
        <begin position="436"/>
        <end position="439"/>
    </location>
    <ligand>
        <name>FAD</name>
        <dbReference type="ChEBI" id="CHEBI:57692"/>
    </ligand>
</feature>
<dbReference type="InterPro" id="IPR029039">
    <property type="entry name" value="Flavoprotein-like_sf"/>
</dbReference>
<dbReference type="Pfam" id="PF00258">
    <property type="entry name" value="Flavodoxin_1"/>
    <property type="match status" value="1"/>
</dbReference>
<comment type="function">
    <text evidence="20">This enzyme is required for electron transfer from NADP to cytochrome P450 in microsomes. It can also provide electron transfer to heme oxygenase and cytochrome B5. Involved in ergosterol biosynthesis.</text>
</comment>
<evidence type="ECO:0000256" key="12">
    <source>
        <dbReference type="ARBA" id="ARBA00023002"/>
    </source>
</evidence>
<evidence type="ECO:0000256" key="9">
    <source>
        <dbReference type="ARBA" id="ARBA00022857"/>
    </source>
</evidence>